<evidence type="ECO:0000256" key="1">
    <source>
        <dbReference type="SAM" id="MobiDB-lite"/>
    </source>
</evidence>
<dbReference type="Proteomes" id="UP001500191">
    <property type="component" value="Unassembled WGS sequence"/>
</dbReference>
<evidence type="ECO:0000259" key="2">
    <source>
        <dbReference type="SMART" id="SM00867"/>
    </source>
</evidence>
<dbReference type="SUPFAM" id="SSF101874">
    <property type="entry name" value="YceI-like"/>
    <property type="match status" value="1"/>
</dbReference>
<feature type="domain" description="Lipid/polyisoprenoid-binding YceI-like" evidence="2">
    <location>
        <begin position="53"/>
        <end position="209"/>
    </location>
</feature>
<dbReference type="PANTHER" id="PTHR34406">
    <property type="entry name" value="PROTEIN YCEI"/>
    <property type="match status" value="1"/>
</dbReference>
<organism evidence="3 4">
    <name type="scientific">Deinococcus depolymerans</name>
    <dbReference type="NCBI Taxonomy" id="392408"/>
    <lineage>
        <taxon>Bacteria</taxon>
        <taxon>Thermotogati</taxon>
        <taxon>Deinococcota</taxon>
        <taxon>Deinococci</taxon>
        <taxon>Deinococcales</taxon>
        <taxon>Deinococcaceae</taxon>
        <taxon>Deinococcus</taxon>
    </lineage>
</organism>
<comment type="caution">
    <text evidence="3">The sequence shown here is derived from an EMBL/GenBank/DDBJ whole genome shotgun (WGS) entry which is preliminary data.</text>
</comment>
<dbReference type="SMART" id="SM00867">
    <property type="entry name" value="YceI"/>
    <property type="match status" value="1"/>
</dbReference>
<accession>A0ABN1BQI8</accession>
<keyword evidence="4" id="KW-1185">Reference proteome</keyword>
<proteinExistence type="predicted"/>
<evidence type="ECO:0000313" key="3">
    <source>
        <dbReference type="EMBL" id="GAA0502575.1"/>
    </source>
</evidence>
<dbReference type="EMBL" id="BAAADB010000004">
    <property type="protein sequence ID" value="GAA0502575.1"/>
    <property type="molecule type" value="Genomic_DNA"/>
</dbReference>
<dbReference type="InterPro" id="IPR007372">
    <property type="entry name" value="Lipid/polyisoprenoid-bd_YceI"/>
</dbReference>
<gene>
    <name evidence="3" type="ORF">GCM10008937_07810</name>
</gene>
<reference evidence="3 4" key="1">
    <citation type="journal article" date="2019" name="Int. J. Syst. Evol. Microbiol.">
        <title>The Global Catalogue of Microorganisms (GCM) 10K type strain sequencing project: providing services to taxonomists for standard genome sequencing and annotation.</title>
        <authorList>
            <consortium name="The Broad Institute Genomics Platform"/>
            <consortium name="The Broad Institute Genome Sequencing Center for Infectious Disease"/>
            <person name="Wu L."/>
            <person name="Ma J."/>
        </authorList>
    </citation>
    <scope>NUCLEOTIDE SEQUENCE [LARGE SCALE GENOMIC DNA]</scope>
    <source>
        <strain evidence="3 4">JCM 14368</strain>
    </source>
</reference>
<dbReference type="Gene3D" id="2.40.128.110">
    <property type="entry name" value="Lipid/polyisoprenoid-binding, YceI-like"/>
    <property type="match status" value="1"/>
</dbReference>
<dbReference type="InterPro" id="IPR036761">
    <property type="entry name" value="TTHA0802/YceI-like_sf"/>
</dbReference>
<dbReference type="Pfam" id="PF04264">
    <property type="entry name" value="YceI"/>
    <property type="match status" value="1"/>
</dbReference>
<dbReference type="RefSeq" id="WP_343756258.1">
    <property type="nucleotide sequence ID" value="NZ_BAAADB010000004.1"/>
</dbReference>
<dbReference type="PANTHER" id="PTHR34406:SF1">
    <property type="entry name" value="PROTEIN YCEI"/>
    <property type="match status" value="1"/>
</dbReference>
<name>A0ABN1BQI8_9DEIO</name>
<evidence type="ECO:0000313" key="4">
    <source>
        <dbReference type="Proteomes" id="UP001500191"/>
    </source>
</evidence>
<protein>
    <recommendedName>
        <fullName evidence="2">Lipid/polyisoprenoid-binding YceI-like domain-containing protein</fullName>
    </recommendedName>
</protein>
<sequence>MPRRPRRSLHPETPAPTRSIPPPHRYRVPLPVTLPVILAAALVVTAAAQAATVRVRDGSVGFAYRVTLIPVNGTVNAVQSSDTTLDFAALRRTRTTVTVNLAALKTGIALRDEHAREALDARNFPNASFTLENFSGPERLPDGQAVQGDVTGTFTLRGVPRPLKAPVTLTRRGNSLNVQATFTVNPQAHGVNVKGGDTSTRVTVNLTLAP</sequence>
<feature type="region of interest" description="Disordered" evidence="1">
    <location>
        <begin position="1"/>
        <end position="25"/>
    </location>
</feature>